<name>A0ABS8GBG7_9ALTE</name>
<gene>
    <name evidence="7" type="ORF">LJ739_16690</name>
</gene>
<dbReference type="GO" id="GO:0004177">
    <property type="term" value="F:aminopeptidase activity"/>
    <property type="evidence" value="ECO:0007669"/>
    <property type="project" value="UniProtKB-KW"/>
</dbReference>
<dbReference type="InterPro" id="IPR011356">
    <property type="entry name" value="Leucine_aapep/pepB"/>
</dbReference>
<feature type="domain" description="Cytosol aminopeptidase" evidence="6">
    <location>
        <begin position="344"/>
        <end position="351"/>
    </location>
</feature>
<dbReference type="Gene3D" id="3.40.630.10">
    <property type="entry name" value="Zn peptidases"/>
    <property type="match status" value="1"/>
</dbReference>
<evidence type="ECO:0000313" key="8">
    <source>
        <dbReference type="Proteomes" id="UP001520878"/>
    </source>
</evidence>
<dbReference type="InterPro" id="IPR000819">
    <property type="entry name" value="Peptidase_M17_C"/>
</dbReference>
<evidence type="ECO:0000256" key="4">
    <source>
        <dbReference type="ARBA" id="ARBA00022801"/>
    </source>
</evidence>
<dbReference type="Proteomes" id="UP001520878">
    <property type="component" value="Unassembled WGS sequence"/>
</dbReference>
<comment type="similarity">
    <text evidence="1">Belongs to the peptidase M17 family.</text>
</comment>
<dbReference type="Pfam" id="PF00883">
    <property type="entry name" value="Peptidase_M17"/>
    <property type="match status" value="1"/>
</dbReference>
<dbReference type="PRINTS" id="PR00481">
    <property type="entry name" value="LAMNOPPTDASE"/>
</dbReference>
<dbReference type="EMBL" id="JAJEWP010000006">
    <property type="protein sequence ID" value="MCC2617892.1"/>
    <property type="molecule type" value="Genomic_DNA"/>
</dbReference>
<protein>
    <submittedName>
        <fullName evidence="7">Leucyl aminopeptidase family protein</fullName>
    </submittedName>
</protein>
<dbReference type="PROSITE" id="PS00631">
    <property type="entry name" value="CYTOSOL_AP"/>
    <property type="match status" value="1"/>
</dbReference>
<keyword evidence="3" id="KW-0645">Protease</keyword>
<dbReference type="CDD" id="cd00433">
    <property type="entry name" value="Peptidase_M17"/>
    <property type="match status" value="1"/>
</dbReference>
<dbReference type="RefSeq" id="WP_229162302.1">
    <property type="nucleotide sequence ID" value="NZ_JAJEWP010000006.1"/>
</dbReference>
<keyword evidence="5" id="KW-0464">Manganese</keyword>
<evidence type="ECO:0000313" key="7">
    <source>
        <dbReference type="EMBL" id="MCC2617892.1"/>
    </source>
</evidence>
<keyword evidence="2 7" id="KW-0031">Aminopeptidase</keyword>
<evidence type="ECO:0000256" key="1">
    <source>
        <dbReference type="ARBA" id="ARBA00009528"/>
    </source>
</evidence>
<evidence type="ECO:0000256" key="3">
    <source>
        <dbReference type="ARBA" id="ARBA00022670"/>
    </source>
</evidence>
<evidence type="ECO:0000256" key="5">
    <source>
        <dbReference type="ARBA" id="ARBA00023211"/>
    </source>
</evidence>
<reference evidence="7 8" key="1">
    <citation type="submission" date="2021-10" db="EMBL/GenBank/DDBJ databases">
        <title>Draft genome of Aestuariibacter halophilus JC2043.</title>
        <authorList>
            <person name="Emsley S.A."/>
            <person name="Pfannmuller K.M."/>
            <person name="Ushijima B."/>
            <person name="Saw J.H."/>
            <person name="Videau P."/>
        </authorList>
    </citation>
    <scope>NUCLEOTIDE SEQUENCE [LARGE SCALE GENOMIC DNA]</scope>
    <source>
        <strain evidence="7 8">JC2043</strain>
    </source>
</reference>
<dbReference type="PANTHER" id="PTHR11963">
    <property type="entry name" value="LEUCINE AMINOPEPTIDASE-RELATED"/>
    <property type="match status" value="1"/>
</dbReference>
<sequence length="517" mass="54892">MAFPRAHHVADLSAALKTSQWDSILLITDPDIQAAPAPLNDLLSAHAKVDQRLGQQALMITATALPGSRMIVAPTGPLHRDYDDVRRVYDAARDGMQLAAQAGSIKPLVVVNVTAPSVAFEHALEVAYLGACQALWQPLEARQSLGEDAVEPVEAIGLLAQTEVDTAWLSALEAGRRVARDLCGTEPERMAPPGFASYCQEHFTDGSVAVSVIEDDARLCNEYPLLHAVARASVAVERHQPRVIRLEYTPEGAVDKTLYLAGKGITFDTGGADLKVGGHMAGMSRDKGGAAAVAGFMKVVEQCKPKGLKVVAELGAVRNSIGADAFVPDEIITSHAGVRVRVGNTDAEGRMVLADILSHLREEAVSAQAPELFSVATLTGHAAIAFGPYTALVENGAAKQQQVAPRIIAAGEVWGDPAEQSLSRREDFDFIRPRSKADDVLSSNNAPSVSTPRGHQFPMAFLAIASGLDRHNQHNANPLAYTHVDIAGSGVEKGDWQHGKPTAAPVVALAATYLRGR</sequence>
<dbReference type="SUPFAM" id="SSF53187">
    <property type="entry name" value="Zn-dependent exopeptidases"/>
    <property type="match status" value="1"/>
</dbReference>
<comment type="caution">
    <text evidence="7">The sequence shown here is derived from an EMBL/GenBank/DDBJ whole genome shotgun (WGS) entry which is preliminary data.</text>
</comment>
<proteinExistence type="inferred from homology"/>
<keyword evidence="4" id="KW-0378">Hydrolase</keyword>
<evidence type="ECO:0000259" key="6">
    <source>
        <dbReference type="PROSITE" id="PS00631"/>
    </source>
</evidence>
<dbReference type="PANTHER" id="PTHR11963:SF48">
    <property type="entry name" value="DIPEPTIDASE B, ISOFORM A"/>
    <property type="match status" value="1"/>
</dbReference>
<keyword evidence="8" id="KW-1185">Reference proteome</keyword>
<accession>A0ABS8GBG7</accession>
<evidence type="ECO:0000256" key="2">
    <source>
        <dbReference type="ARBA" id="ARBA00022438"/>
    </source>
</evidence>
<organism evidence="7 8">
    <name type="scientific">Fluctibacter halophilus</name>
    <dbReference type="NCBI Taxonomy" id="226011"/>
    <lineage>
        <taxon>Bacteria</taxon>
        <taxon>Pseudomonadati</taxon>
        <taxon>Pseudomonadota</taxon>
        <taxon>Gammaproteobacteria</taxon>
        <taxon>Alteromonadales</taxon>
        <taxon>Alteromonadaceae</taxon>
        <taxon>Fluctibacter</taxon>
    </lineage>
</organism>